<evidence type="ECO:0000313" key="3">
    <source>
        <dbReference type="Proteomes" id="UP000655830"/>
    </source>
</evidence>
<dbReference type="Pfam" id="PF11368">
    <property type="entry name" value="DUF3169"/>
    <property type="match status" value="1"/>
</dbReference>
<feature type="transmembrane region" description="Helical" evidence="1">
    <location>
        <begin position="117"/>
        <end position="137"/>
    </location>
</feature>
<dbReference type="EMBL" id="JACRSY010000018">
    <property type="protein sequence ID" value="MBC8580237.1"/>
    <property type="molecule type" value="Genomic_DNA"/>
</dbReference>
<feature type="transmembrane region" description="Helical" evidence="1">
    <location>
        <begin position="182"/>
        <end position="204"/>
    </location>
</feature>
<name>A0A926IDZ0_9FIRM</name>
<proteinExistence type="predicted"/>
<gene>
    <name evidence="2" type="ORF">H8718_11945</name>
</gene>
<evidence type="ECO:0000313" key="2">
    <source>
        <dbReference type="EMBL" id="MBC8580237.1"/>
    </source>
</evidence>
<protein>
    <submittedName>
        <fullName evidence="2">DUF3169 family protein</fullName>
    </submittedName>
</protein>
<keyword evidence="3" id="KW-1185">Reference proteome</keyword>
<dbReference type="InterPro" id="IPR021509">
    <property type="entry name" value="DUF3169"/>
</dbReference>
<comment type="caution">
    <text evidence="2">The sequence shown here is derived from an EMBL/GenBank/DDBJ whole genome shotgun (WGS) entry which is preliminary data.</text>
</comment>
<dbReference type="AlphaFoldDB" id="A0A926IDZ0"/>
<feature type="transmembrane region" description="Helical" evidence="1">
    <location>
        <begin position="91"/>
        <end position="111"/>
    </location>
</feature>
<dbReference type="Proteomes" id="UP000655830">
    <property type="component" value="Unassembled WGS sequence"/>
</dbReference>
<keyword evidence="1" id="KW-0812">Transmembrane</keyword>
<sequence length="235" mass="26306">MKSYNWKKGISIFIICGFIGAIVGSLISRMESADNLHNIVNVLEALAPSLFIVALITGIAGIGGYFYFSMQLKKDGYCEEEGSFYEKYEKVMGITLMCCTLCAVINFTALGVNLFELTIPASMLFMLNVCIAFLGEVGHISLVKKVRPELNADPLDPKFHEHYFDRLDECEKYKTGKASFNTLSAMIPLYVFLFIACYLLSRVFEISPAIYLPIGIIWGAQTILMTYHANKKPRA</sequence>
<feature type="transmembrane region" description="Helical" evidence="1">
    <location>
        <begin position="50"/>
        <end position="70"/>
    </location>
</feature>
<feature type="transmembrane region" description="Helical" evidence="1">
    <location>
        <begin position="210"/>
        <end position="229"/>
    </location>
</feature>
<organism evidence="2 3">
    <name type="scientific">Zhenhengia yiwuensis</name>
    <dbReference type="NCBI Taxonomy" id="2763666"/>
    <lineage>
        <taxon>Bacteria</taxon>
        <taxon>Bacillati</taxon>
        <taxon>Bacillota</taxon>
        <taxon>Clostridia</taxon>
        <taxon>Lachnospirales</taxon>
        <taxon>Lachnospiraceae</taxon>
        <taxon>Zhenhengia</taxon>
    </lineage>
</organism>
<evidence type="ECO:0000256" key="1">
    <source>
        <dbReference type="SAM" id="Phobius"/>
    </source>
</evidence>
<keyword evidence="1" id="KW-1133">Transmembrane helix</keyword>
<reference evidence="2" key="1">
    <citation type="submission" date="2020-08" db="EMBL/GenBank/DDBJ databases">
        <title>Genome public.</title>
        <authorList>
            <person name="Liu C."/>
            <person name="Sun Q."/>
        </authorList>
    </citation>
    <scope>NUCLEOTIDE SEQUENCE</scope>
    <source>
        <strain evidence="2">NSJ-12</strain>
    </source>
</reference>
<keyword evidence="1" id="KW-0472">Membrane</keyword>
<dbReference type="RefSeq" id="WP_249333105.1">
    <property type="nucleotide sequence ID" value="NZ_JACRSY010000018.1"/>
</dbReference>
<accession>A0A926IDZ0</accession>
<feature type="transmembrane region" description="Helical" evidence="1">
    <location>
        <begin position="12"/>
        <end position="30"/>
    </location>
</feature>